<dbReference type="InterPro" id="IPR027417">
    <property type="entry name" value="P-loop_NTPase"/>
</dbReference>
<dbReference type="SUPFAM" id="SSF47413">
    <property type="entry name" value="lambda repressor-like DNA-binding domains"/>
    <property type="match status" value="1"/>
</dbReference>
<keyword evidence="2" id="KW-1133">Transmembrane helix</keyword>
<evidence type="ECO:0000256" key="2">
    <source>
        <dbReference type="SAM" id="Phobius"/>
    </source>
</evidence>
<keyword evidence="2" id="KW-0812">Transmembrane</keyword>
<dbReference type="InterPro" id="IPR001387">
    <property type="entry name" value="Cro/C1-type_HTH"/>
</dbReference>
<keyword evidence="5" id="KW-1185">Reference proteome</keyword>
<protein>
    <submittedName>
        <fullName evidence="4">Helix-turn-helix transcriptional regulator</fullName>
    </submittedName>
</protein>
<evidence type="ECO:0000313" key="5">
    <source>
        <dbReference type="Proteomes" id="UP001223390"/>
    </source>
</evidence>
<dbReference type="Pfam" id="PF13560">
    <property type="entry name" value="HTH_31"/>
    <property type="match status" value="1"/>
</dbReference>
<evidence type="ECO:0000313" key="4">
    <source>
        <dbReference type="EMBL" id="MDK9498633.1"/>
    </source>
</evidence>
<dbReference type="Pfam" id="PF05729">
    <property type="entry name" value="NACHT"/>
    <property type="match status" value="1"/>
</dbReference>
<sequence length="823" mass="88041">MAEDLGTLLRELRDRAELTQEQLAERSGVSVRTIGRLESGGYTNHRTATVSLLADALGLDEAQRLRLAAVLSPSRGSRAARAAGGRDPSPAPRVDGAEGAGRGEPAPAPLAQSAVPDAYAEAVHELATEVQRRWRHEEAQRRVHDPFPLPLRWKPAPAELTDSAENIQRLGPGETARVMDLGGDLRSMAEVYQRIPSGRLVVLGRAGSGKSVLTIRLVLDLLKTRASHRRVPVIFSIGSWDCSTTALRDWLIARLLRDHPHLARRSSGGACLAAALLDADLVLPVLDGFDEIAEGLRRHALDALNASSLPLVLTSRREEYEQAVRDACTPLVWAGAIELTDLTLQDLADYLPRATRSHGDDACGGAEAGSSWDAVLTQLRRRRSTAHTHLATVLTTPLMVILARTLYSDTPGRNPAELLDSARFPSVKSLEEHLLAGFVPAVYRRRALERDAAGRGPRTVHTDPARAEGWLGHFAHHLVRPGRERQDLAWWQLGDSLSRPQRITAFALVTAMSVALADWLLGLLLTSLSVSEILLQGGLMGPAVGLGFGAVHAMTGGAGGGLEPARFRLSLRAARDGLGPRPLRTFCLRFGHGLIGGSVMGVGCAYGLTLERALVSGTSVTDPHVVQGTLINMVVLGLIFGSAAGVVLGLMSVLEAPVDVTAAATPVALLFQNRTTAWRQFLILAPALALVIALGGHLVVGALRTVMGPLHWGLQDSLFIGAVGGLGGTASYVLTFTAWGQWIVLARVWLPLAGRLPRDPAAFLDDAYHRGVLRQTGAVYQFRHLRLQHHLARTYGSRRRASSPAASAPRPGGSPSPGKQDGG</sequence>
<dbReference type="Gene3D" id="1.10.260.40">
    <property type="entry name" value="lambda repressor-like DNA-binding domains"/>
    <property type="match status" value="1"/>
</dbReference>
<keyword evidence="2" id="KW-0472">Membrane</keyword>
<name>A0ABT7GYG5_9ACTN</name>
<feature type="compositionally biased region" description="Low complexity" evidence="1">
    <location>
        <begin position="802"/>
        <end position="823"/>
    </location>
</feature>
<evidence type="ECO:0000256" key="1">
    <source>
        <dbReference type="SAM" id="MobiDB-lite"/>
    </source>
</evidence>
<dbReference type="EMBL" id="JASITI010000032">
    <property type="protein sequence ID" value="MDK9498633.1"/>
    <property type="molecule type" value="Genomic_DNA"/>
</dbReference>
<feature type="compositionally biased region" description="Low complexity" evidence="1">
    <location>
        <begin position="76"/>
        <end position="88"/>
    </location>
</feature>
<feature type="transmembrane region" description="Helical" evidence="2">
    <location>
        <begin position="503"/>
        <end position="525"/>
    </location>
</feature>
<reference evidence="4 5" key="1">
    <citation type="submission" date="2023-05" db="EMBL/GenBank/DDBJ databases">
        <title>Sequencing and Assembly of Streptomyces sp. NP73.</title>
        <authorList>
            <person name="Konwar A.N."/>
            <person name="Saikia K."/>
            <person name="Thakur D."/>
        </authorList>
    </citation>
    <scope>NUCLEOTIDE SEQUENCE [LARGE SCALE GENOMIC DNA]</scope>
    <source>
        <strain evidence="4 5">NP73</strain>
    </source>
</reference>
<gene>
    <name evidence="4" type="ORF">QEZ40_003822</name>
</gene>
<dbReference type="InterPro" id="IPR007111">
    <property type="entry name" value="NACHT_NTPase"/>
</dbReference>
<dbReference type="Proteomes" id="UP001223390">
    <property type="component" value="Unassembled WGS sequence"/>
</dbReference>
<dbReference type="CDD" id="cd00093">
    <property type="entry name" value="HTH_XRE"/>
    <property type="match status" value="1"/>
</dbReference>
<feature type="transmembrane region" description="Helical" evidence="2">
    <location>
        <begin position="386"/>
        <end position="407"/>
    </location>
</feature>
<dbReference type="Gene3D" id="3.40.50.300">
    <property type="entry name" value="P-loop containing nucleotide triphosphate hydrolases"/>
    <property type="match status" value="1"/>
</dbReference>
<feature type="transmembrane region" description="Helical" evidence="2">
    <location>
        <begin position="629"/>
        <end position="651"/>
    </location>
</feature>
<evidence type="ECO:0000259" key="3">
    <source>
        <dbReference type="PROSITE" id="PS50943"/>
    </source>
</evidence>
<comment type="caution">
    <text evidence="4">The sequence shown here is derived from an EMBL/GenBank/DDBJ whole genome shotgun (WGS) entry which is preliminary data.</text>
</comment>
<feature type="domain" description="HTH cro/C1-type" evidence="3">
    <location>
        <begin position="9"/>
        <end position="64"/>
    </location>
</feature>
<feature type="transmembrane region" description="Helical" evidence="2">
    <location>
        <begin position="718"/>
        <end position="745"/>
    </location>
</feature>
<feature type="region of interest" description="Disordered" evidence="1">
    <location>
        <begin position="794"/>
        <end position="823"/>
    </location>
</feature>
<dbReference type="InterPro" id="IPR010982">
    <property type="entry name" value="Lambda_DNA-bd_dom_sf"/>
</dbReference>
<dbReference type="PROSITE" id="PS50943">
    <property type="entry name" value="HTH_CROC1"/>
    <property type="match status" value="1"/>
</dbReference>
<feature type="transmembrane region" description="Helical" evidence="2">
    <location>
        <begin position="586"/>
        <end position="609"/>
    </location>
</feature>
<feature type="region of interest" description="Disordered" evidence="1">
    <location>
        <begin position="76"/>
        <end position="110"/>
    </location>
</feature>
<proteinExistence type="predicted"/>
<feature type="transmembrane region" description="Helical" evidence="2">
    <location>
        <begin position="681"/>
        <end position="706"/>
    </location>
</feature>
<dbReference type="RefSeq" id="WP_285344700.1">
    <property type="nucleotide sequence ID" value="NZ_JASITI010000032.1"/>
</dbReference>
<feature type="transmembrane region" description="Helical" evidence="2">
    <location>
        <begin position="545"/>
        <end position="565"/>
    </location>
</feature>
<dbReference type="SMART" id="SM00530">
    <property type="entry name" value="HTH_XRE"/>
    <property type="match status" value="1"/>
</dbReference>
<organism evidence="4 5">
    <name type="scientific">Streptomyces katrae</name>
    <dbReference type="NCBI Taxonomy" id="68223"/>
    <lineage>
        <taxon>Bacteria</taxon>
        <taxon>Bacillati</taxon>
        <taxon>Actinomycetota</taxon>
        <taxon>Actinomycetes</taxon>
        <taxon>Kitasatosporales</taxon>
        <taxon>Streptomycetaceae</taxon>
        <taxon>Streptomyces</taxon>
    </lineage>
</organism>
<accession>A0ABT7GYG5</accession>